<dbReference type="EMBL" id="CACRTR010000016">
    <property type="protein sequence ID" value="VYU60381.1"/>
    <property type="molecule type" value="Genomic_DNA"/>
</dbReference>
<dbReference type="NCBIfam" id="TIGR00262">
    <property type="entry name" value="trpA"/>
    <property type="match status" value="1"/>
</dbReference>
<comment type="catalytic activity">
    <reaction evidence="8 9">
        <text>(1S,2R)-1-C-(indol-3-yl)glycerol 3-phosphate + L-serine = D-glyceraldehyde 3-phosphate + L-tryptophan + H2O</text>
        <dbReference type="Rhea" id="RHEA:10532"/>
        <dbReference type="ChEBI" id="CHEBI:15377"/>
        <dbReference type="ChEBI" id="CHEBI:33384"/>
        <dbReference type="ChEBI" id="CHEBI:57912"/>
        <dbReference type="ChEBI" id="CHEBI:58866"/>
        <dbReference type="ChEBI" id="CHEBI:59776"/>
        <dbReference type="EC" id="4.2.1.20"/>
    </reaction>
</comment>
<dbReference type="AlphaFoldDB" id="A0A6N3G8R3"/>
<dbReference type="GO" id="GO:0004834">
    <property type="term" value="F:tryptophan synthase activity"/>
    <property type="evidence" value="ECO:0007669"/>
    <property type="project" value="UniProtKB-UniRule"/>
</dbReference>
<keyword evidence="7 9" id="KW-0456">Lyase</keyword>
<comment type="function">
    <text evidence="1 9">The alpha subunit is responsible for the aldol cleavage of indoleglycerol phosphate to indole and glyceraldehyde 3-phosphate.</text>
</comment>
<dbReference type="EC" id="4.2.1.20" evidence="9"/>
<evidence type="ECO:0000256" key="8">
    <source>
        <dbReference type="ARBA" id="ARBA00049047"/>
    </source>
</evidence>
<accession>A0A6N3G8R3</accession>
<evidence type="ECO:0000256" key="6">
    <source>
        <dbReference type="ARBA" id="ARBA00023141"/>
    </source>
</evidence>
<evidence type="ECO:0000313" key="11">
    <source>
        <dbReference type="EMBL" id="VYU60381.1"/>
    </source>
</evidence>
<dbReference type="FunFam" id="3.20.20.70:FF:000037">
    <property type="entry name" value="Tryptophan synthase alpha chain"/>
    <property type="match status" value="1"/>
</dbReference>
<dbReference type="Gene3D" id="3.20.20.70">
    <property type="entry name" value="Aldolase class I"/>
    <property type="match status" value="1"/>
</dbReference>
<dbReference type="InterPro" id="IPR013785">
    <property type="entry name" value="Aldolase_TIM"/>
</dbReference>
<feature type="active site" description="Proton acceptor" evidence="9">
    <location>
        <position position="57"/>
    </location>
</feature>
<protein>
    <recommendedName>
        <fullName evidence="9">Tryptophan synthase alpha chain</fullName>
        <ecNumber evidence="9">4.2.1.20</ecNumber>
    </recommendedName>
</protein>
<dbReference type="SUPFAM" id="SSF51366">
    <property type="entry name" value="Ribulose-phoshate binding barrel"/>
    <property type="match status" value="1"/>
</dbReference>
<dbReference type="Pfam" id="PF00290">
    <property type="entry name" value="Trp_syntA"/>
    <property type="match status" value="1"/>
</dbReference>
<sequence length="266" mass="28989">MSNHRIAKAFDHGKAFISFITAGDPTLEKTEEFITLMERAGADLIELGIPFSDPIAEGQVIQRANIRALSQGATTDKIFDMVARVRKKVQVPLVFLTYVNPIFTYGIDRFCARCQEAGIDGLIIPDLPFEENGEVRPIAEKYDVDVISLIAPTSEQRIGQIAREASGFIYTVSSLGVTGVRSEITTDLQSMIRVIRENTSTPAAVGFGISEPEQAESISAYADGVIVGSAIVKMIEANGEAAGPVIEEYVRKMKAACMKNNNDLKR</sequence>
<comment type="similarity">
    <text evidence="9 10">Belongs to the TrpA family.</text>
</comment>
<dbReference type="UniPathway" id="UPA00035">
    <property type="reaction ID" value="UER00044"/>
</dbReference>
<evidence type="ECO:0000256" key="2">
    <source>
        <dbReference type="ARBA" id="ARBA00004733"/>
    </source>
</evidence>
<comment type="pathway">
    <text evidence="2 9">Amino-acid biosynthesis; L-tryptophan biosynthesis; L-tryptophan from chorismate: step 5/5.</text>
</comment>
<evidence type="ECO:0000256" key="3">
    <source>
        <dbReference type="ARBA" id="ARBA00011270"/>
    </source>
</evidence>
<gene>
    <name evidence="9 11" type="primary">trpA</name>
    <name evidence="11" type="ORF">ELLFYP34_03756</name>
</gene>
<name>A0A6N3G8R3_EUBLI</name>
<dbReference type="PANTHER" id="PTHR43406:SF1">
    <property type="entry name" value="TRYPTOPHAN SYNTHASE ALPHA CHAIN, CHLOROPLASTIC"/>
    <property type="match status" value="1"/>
</dbReference>
<proteinExistence type="inferred from homology"/>
<dbReference type="CDD" id="cd04724">
    <property type="entry name" value="Tryptophan_synthase_alpha"/>
    <property type="match status" value="1"/>
</dbReference>
<dbReference type="HAMAP" id="MF_00131">
    <property type="entry name" value="Trp_synth_alpha"/>
    <property type="match status" value="1"/>
</dbReference>
<dbReference type="InterPro" id="IPR011060">
    <property type="entry name" value="RibuloseP-bd_barrel"/>
</dbReference>
<reference evidence="11" key="1">
    <citation type="submission" date="2019-11" db="EMBL/GenBank/DDBJ databases">
        <authorList>
            <person name="Feng L."/>
        </authorList>
    </citation>
    <scope>NUCLEOTIDE SEQUENCE</scope>
    <source>
        <strain evidence="11">ElimosumLFYP34</strain>
    </source>
</reference>
<dbReference type="InterPro" id="IPR018204">
    <property type="entry name" value="Trp_synthase_alpha_AS"/>
</dbReference>
<comment type="subunit">
    <text evidence="3 9">Tetramer of two alpha and two beta chains.</text>
</comment>
<dbReference type="InterPro" id="IPR002028">
    <property type="entry name" value="Trp_synthase_suA"/>
</dbReference>
<dbReference type="GO" id="GO:0005829">
    <property type="term" value="C:cytosol"/>
    <property type="evidence" value="ECO:0007669"/>
    <property type="project" value="TreeGrafter"/>
</dbReference>
<evidence type="ECO:0000256" key="7">
    <source>
        <dbReference type="ARBA" id="ARBA00023239"/>
    </source>
</evidence>
<evidence type="ECO:0000256" key="9">
    <source>
        <dbReference type="HAMAP-Rule" id="MF_00131"/>
    </source>
</evidence>
<dbReference type="PANTHER" id="PTHR43406">
    <property type="entry name" value="TRYPTOPHAN SYNTHASE, ALPHA CHAIN"/>
    <property type="match status" value="1"/>
</dbReference>
<keyword evidence="6 9" id="KW-0057">Aromatic amino acid biosynthesis</keyword>
<organism evidence="11">
    <name type="scientific">Eubacterium limosum</name>
    <dbReference type="NCBI Taxonomy" id="1736"/>
    <lineage>
        <taxon>Bacteria</taxon>
        <taxon>Bacillati</taxon>
        <taxon>Bacillota</taxon>
        <taxon>Clostridia</taxon>
        <taxon>Eubacteriales</taxon>
        <taxon>Eubacteriaceae</taxon>
        <taxon>Eubacterium</taxon>
    </lineage>
</organism>
<feature type="active site" description="Proton acceptor" evidence="9">
    <location>
        <position position="46"/>
    </location>
</feature>
<dbReference type="PROSITE" id="PS00167">
    <property type="entry name" value="TRP_SYNTHASE_ALPHA"/>
    <property type="match status" value="1"/>
</dbReference>
<evidence type="ECO:0000256" key="5">
    <source>
        <dbReference type="ARBA" id="ARBA00022822"/>
    </source>
</evidence>
<evidence type="ECO:0000256" key="4">
    <source>
        <dbReference type="ARBA" id="ARBA00022605"/>
    </source>
</evidence>
<keyword evidence="5 9" id="KW-0822">Tryptophan biosynthesis</keyword>
<keyword evidence="4 9" id="KW-0028">Amino-acid biosynthesis</keyword>
<evidence type="ECO:0000256" key="1">
    <source>
        <dbReference type="ARBA" id="ARBA00003365"/>
    </source>
</evidence>
<evidence type="ECO:0000256" key="10">
    <source>
        <dbReference type="RuleBase" id="RU003662"/>
    </source>
</evidence>